<gene>
    <name evidence="3" type="ORF">A3860_38245</name>
</gene>
<reference evidence="3 4" key="1">
    <citation type="submission" date="2016-03" db="EMBL/GenBank/DDBJ databases">
        <title>Niastella vici sp. nov., isolated from farmland soil.</title>
        <authorList>
            <person name="Chen L."/>
            <person name="Wang D."/>
            <person name="Yang S."/>
            <person name="Wang G."/>
        </authorList>
    </citation>
    <scope>NUCLEOTIDE SEQUENCE [LARGE SCALE GENOMIC DNA]</scope>
    <source>
        <strain evidence="3 4">DJ57</strain>
    </source>
</reference>
<dbReference type="EMBL" id="LVYD01000084">
    <property type="protein sequence ID" value="OQP59225.1"/>
    <property type="molecule type" value="Genomic_DNA"/>
</dbReference>
<keyword evidence="1" id="KW-0175">Coiled coil</keyword>
<evidence type="ECO:0000256" key="1">
    <source>
        <dbReference type="SAM" id="Coils"/>
    </source>
</evidence>
<sequence length="188" mass="22063">MHMQQNTQKLFEQLYIPIVSFIEEIIEDHEKARDIAIEVFRQNLTELEGYDSSGDLTEVIRFLQTKALIESFCYLRERNQNLEEAEEAAVVALERYTDFIESVEQTLIAKELDQRMKSVEDKLSKGERLFTRLFFLDVRSKDAVEIMMITEPTYRVFKHKVFKKYRLTLKAGGFLIIVIIVTLSANAR</sequence>
<evidence type="ECO:0000313" key="3">
    <source>
        <dbReference type="EMBL" id="OQP59225.1"/>
    </source>
</evidence>
<proteinExistence type="predicted"/>
<evidence type="ECO:0000313" key="4">
    <source>
        <dbReference type="Proteomes" id="UP000192796"/>
    </source>
</evidence>
<dbReference type="Proteomes" id="UP000192796">
    <property type="component" value="Unassembled WGS sequence"/>
</dbReference>
<comment type="caution">
    <text evidence="3">The sequence shown here is derived from an EMBL/GenBank/DDBJ whole genome shotgun (WGS) entry which is preliminary data.</text>
</comment>
<dbReference type="AlphaFoldDB" id="A0A1V9FLK1"/>
<protein>
    <submittedName>
        <fullName evidence="3">Uncharacterized protein</fullName>
    </submittedName>
</protein>
<keyword evidence="4" id="KW-1185">Reference proteome</keyword>
<organism evidence="3 4">
    <name type="scientific">Niastella vici</name>
    <dbReference type="NCBI Taxonomy" id="1703345"/>
    <lineage>
        <taxon>Bacteria</taxon>
        <taxon>Pseudomonadati</taxon>
        <taxon>Bacteroidota</taxon>
        <taxon>Chitinophagia</taxon>
        <taxon>Chitinophagales</taxon>
        <taxon>Chitinophagaceae</taxon>
        <taxon>Niastella</taxon>
    </lineage>
</organism>
<name>A0A1V9FLK1_9BACT</name>
<feature type="transmembrane region" description="Helical" evidence="2">
    <location>
        <begin position="167"/>
        <end position="185"/>
    </location>
</feature>
<keyword evidence="2" id="KW-0472">Membrane</keyword>
<dbReference type="STRING" id="1703345.A3860_38245"/>
<keyword evidence="2" id="KW-1133">Transmembrane helix</keyword>
<evidence type="ECO:0000256" key="2">
    <source>
        <dbReference type="SAM" id="Phobius"/>
    </source>
</evidence>
<feature type="coiled-coil region" evidence="1">
    <location>
        <begin position="75"/>
        <end position="129"/>
    </location>
</feature>
<accession>A0A1V9FLK1</accession>
<keyword evidence="2" id="KW-0812">Transmembrane</keyword>